<reference evidence="1" key="1">
    <citation type="journal article" date="2020" name="Int. J. Syst. Evol. Microbiol.">
        <title>Aquipluma nitroreducens gen. nov. sp. nov., a novel facultatively anaerobic bacterium isolated from a freshwater lake.</title>
        <authorList>
            <person name="Watanabe M."/>
            <person name="Kojima H."/>
            <person name="Fukui M."/>
        </authorList>
    </citation>
    <scope>NUCLEOTIDE SEQUENCE</scope>
    <source>
        <strain evidence="1">MeG22</strain>
    </source>
</reference>
<dbReference type="EMBL" id="AP018694">
    <property type="protein sequence ID" value="BBE16683.1"/>
    <property type="molecule type" value="Genomic_DNA"/>
</dbReference>
<dbReference type="AlphaFoldDB" id="A0A5K7S565"/>
<dbReference type="Proteomes" id="UP001193389">
    <property type="component" value="Chromosome"/>
</dbReference>
<dbReference type="KEGG" id="anf:AQPE_0826"/>
<dbReference type="Pfam" id="PF19458">
    <property type="entry name" value="DUF5995"/>
    <property type="match status" value="1"/>
</dbReference>
<organism evidence="1 2">
    <name type="scientific">Aquipluma nitroreducens</name>
    <dbReference type="NCBI Taxonomy" id="2010828"/>
    <lineage>
        <taxon>Bacteria</taxon>
        <taxon>Pseudomonadati</taxon>
        <taxon>Bacteroidota</taxon>
        <taxon>Bacteroidia</taxon>
        <taxon>Marinilabiliales</taxon>
        <taxon>Prolixibacteraceae</taxon>
        <taxon>Aquipluma</taxon>
    </lineage>
</organism>
<keyword evidence="2" id="KW-1185">Reference proteome</keyword>
<protein>
    <submittedName>
        <fullName evidence="1">Uncharacterized protein</fullName>
    </submittedName>
</protein>
<name>A0A5K7S565_9BACT</name>
<dbReference type="RefSeq" id="WP_318349736.1">
    <property type="nucleotide sequence ID" value="NZ_AP018694.1"/>
</dbReference>
<gene>
    <name evidence="1" type="ORF">AQPE_0826</name>
</gene>
<proteinExistence type="predicted"/>
<accession>A0A5K7S565</accession>
<evidence type="ECO:0000313" key="2">
    <source>
        <dbReference type="Proteomes" id="UP001193389"/>
    </source>
</evidence>
<sequence length="251" mass="27996">MLPEQITTIDEVIATLEIIISESEKDNDTSGYFAALYQKVTIKVKEGIASGSFEDGVRMEQLDVMFAKRYIDAYFSFKKGEPITLSWQKAFNFSSHYRPIVLQHLLLGMNAHINLDLGVAANEISKGKNIADLENDFNQINEILSSLVQNVEEGLSKVWPTLKLILKLAGKVDDFMVDFSMKLARNGAWKFANQLSASPVDQILSLIEIRDKKVAAKASIVTNPGTIATIILFIIRVMERGSVASKIRKLN</sequence>
<evidence type="ECO:0000313" key="1">
    <source>
        <dbReference type="EMBL" id="BBE16683.1"/>
    </source>
</evidence>
<dbReference type="InterPro" id="IPR046037">
    <property type="entry name" value="DUF5995"/>
</dbReference>